<proteinExistence type="predicted"/>
<sequence>MESKLKQGGEGGRAEADPARREGDKKGAYRFQEKKGSVFPAKKKIVKTMMAECFANSLSSKMGGSSNTTVTNTTPPKSSKSNKISTWKYGAYIPSKPVGRQWLKVGAEKATEEAAMVHVGDRGSNKKMDDASRNADGLEWDDAMVMVTNDKGSGRRSGEWETDRQRCWRSLVEVVSDTDFVFRNKY</sequence>
<feature type="region of interest" description="Disordered" evidence="1">
    <location>
        <begin position="1"/>
        <end position="29"/>
    </location>
</feature>
<dbReference type="AlphaFoldDB" id="A0A7J9ABQ6"/>
<feature type="compositionally biased region" description="Low complexity" evidence="1">
    <location>
        <begin position="65"/>
        <end position="83"/>
    </location>
</feature>
<gene>
    <name evidence="2" type="ORF">Golax_008537</name>
</gene>
<dbReference type="Proteomes" id="UP000593574">
    <property type="component" value="Unassembled WGS sequence"/>
</dbReference>
<evidence type="ECO:0000313" key="2">
    <source>
        <dbReference type="EMBL" id="MBA0720944.1"/>
    </source>
</evidence>
<evidence type="ECO:0000313" key="3">
    <source>
        <dbReference type="Proteomes" id="UP000593574"/>
    </source>
</evidence>
<comment type="caution">
    <text evidence="2">The sequence shown here is derived from an EMBL/GenBank/DDBJ whole genome shotgun (WGS) entry which is preliminary data.</text>
</comment>
<keyword evidence="3" id="KW-1185">Reference proteome</keyword>
<feature type="region of interest" description="Disordered" evidence="1">
    <location>
        <begin position="58"/>
        <end position="83"/>
    </location>
</feature>
<protein>
    <submittedName>
        <fullName evidence="2">Uncharacterized protein</fullName>
    </submittedName>
</protein>
<name>A0A7J9ABQ6_9ROSI</name>
<evidence type="ECO:0000256" key="1">
    <source>
        <dbReference type="SAM" id="MobiDB-lite"/>
    </source>
</evidence>
<accession>A0A7J9ABQ6</accession>
<reference evidence="2 3" key="1">
    <citation type="journal article" date="2019" name="Genome Biol. Evol.">
        <title>Insights into the evolution of the New World diploid cottons (Gossypium, subgenus Houzingenia) based on genome sequencing.</title>
        <authorList>
            <person name="Grover C.E."/>
            <person name="Arick M.A. 2nd"/>
            <person name="Thrash A."/>
            <person name="Conover J.L."/>
            <person name="Sanders W.S."/>
            <person name="Peterson D.G."/>
            <person name="Frelichowski J.E."/>
            <person name="Scheffler J.A."/>
            <person name="Scheffler B.E."/>
            <person name="Wendel J.F."/>
        </authorList>
    </citation>
    <scope>NUCLEOTIDE SEQUENCE [LARGE SCALE GENOMIC DNA]</scope>
    <source>
        <strain evidence="2">4</strain>
        <tissue evidence="2">Leaf</tissue>
    </source>
</reference>
<organism evidence="2 3">
    <name type="scientific">Gossypium laxum</name>
    <dbReference type="NCBI Taxonomy" id="34288"/>
    <lineage>
        <taxon>Eukaryota</taxon>
        <taxon>Viridiplantae</taxon>
        <taxon>Streptophyta</taxon>
        <taxon>Embryophyta</taxon>
        <taxon>Tracheophyta</taxon>
        <taxon>Spermatophyta</taxon>
        <taxon>Magnoliopsida</taxon>
        <taxon>eudicotyledons</taxon>
        <taxon>Gunneridae</taxon>
        <taxon>Pentapetalae</taxon>
        <taxon>rosids</taxon>
        <taxon>malvids</taxon>
        <taxon>Malvales</taxon>
        <taxon>Malvaceae</taxon>
        <taxon>Malvoideae</taxon>
        <taxon>Gossypium</taxon>
    </lineage>
</organism>
<dbReference type="EMBL" id="JABEZV010000009">
    <property type="protein sequence ID" value="MBA0720944.1"/>
    <property type="molecule type" value="Genomic_DNA"/>
</dbReference>